<accession>A0A1M4VXH0</accession>
<dbReference type="PROSITE" id="PS51194">
    <property type="entry name" value="HELICASE_CTER"/>
    <property type="match status" value="1"/>
</dbReference>
<evidence type="ECO:0000256" key="12">
    <source>
        <dbReference type="ARBA" id="ARBA00034617"/>
    </source>
</evidence>
<keyword evidence="19" id="KW-1185">Reference proteome</keyword>
<dbReference type="CDD" id="cd17992">
    <property type="entry name" value="DEXHc_RecG"/>
    <property type="match status" value="1"/>
</dbReference>
<dbReference type="NCBIfam" id="NF008165">
    <property type="entry name" value="PRK10917.1-3"/>
    <property type="match status" value="1"/>
</dbReference>
<name>A0A1M4VXH0_9ACTN</name>
<keyword evidence="5 15" id="KW-0378">Hydrolase</keyword>
<dbReference type="NCBIfam" id="TIGR00643">
    <property type="entry name" value="recG"/>
    <property type="match status" value="1"/>
</dbReference>
<evidence type="ECO:0000256" key="14">
    <source>
        <dbReference type="ARBA" id="ARBA00048988"/>
    </source>
</evidence>
<dbReference type="RefSeq" id="WP_072790690.1">
    <property type="nucleotide sequence ID" value="NZ_FQUL01000020.1"/>
</dbReference>
<dbReference type="InterPro" id="IPR001650">
    <property type="entry name" value="Helicase_C-like"/>
</dbReference>
<proteinExistence type="inferred from homology"/>
<dbReference type="Pfam" id="PF00270">
    <property type="entry name" value="DEAD"/>
    <property type="match status" value="1"/>
</dbReference>
<dbReference type="InterPro" id="IPR045562">
    <property type="entry name" value="RecG_dom3_C"/>
</dbReference>
<dbReference type="InterPro" id="IPR047112">
    <property type="entry name" value="RecG/Mfd"/>
</dbReference>
<feature type="domain" description="Helicase C-terminal" evidence="17">
    <location>
        <begin position="494"/>
        <end position="654"/>
    </location>
</feature>
<feature type="domain" description="Helicase ATP-binding" evidence="16">
    <location>
        <begin position="295"/>
        <end position="476"/>
    </location>
</feature>
<evidence type="ECO:0000256" key="6">
    <source>
        <dbReference type="ARBA" id="ARBA00022806"/>
    </source>
</evidence>
<dbReference type="Proteomes" id="UP000184295">
    <property type="component" value="Unassembled WGS sequence"/>
</dbReference>
<dbReference type="InterPro" id="IPR004609">
    <property type="entry name" value="ATP-dep_DNA_helicase_RecG"/>
</dbReference>
<reference evidence="19" key="1">
    <citation type="submission" date="2016-11" db="EMBL/GenBank/DDBJ databases">
        <authorList>
            <person name="Varghese N."/>
            <person name="Submissions S."/>
        </authorList>
    </citation>
    <scope>NUCLEOTIDE SEQUENCE [LARGE SCALE GENOMIC DNA]</scope>
    <source>
        <strain evidence="19">DSM 19514</strain>
    </source>
</reference>
<evidence type="ECO:0000313" key="18">
    <source>
        <dbReference type="EMBL" id="SHE73774.1"/>
    </source>
</evidence>
<evidence type="ECO:0000256" key="11">
    <source>
        <dbReference type="ARBA" id="ARBA00023235"/>
    </source>
</evidence>
<keyword evidence="10 15" id="KW-0234">DNA repair</keyword>
<dbReference type="InterPro" id="IPR011545">
    <property type="entry name" value="DEAD/DEAH_box_helicase_dom"/>
</dbReference>
<evidence type="ECO:0000256" key="13">
    <source>
        <dbReference type="ARBA" id="ARBA00034808"/>
    </source>
</evidence>
<evidence type="ECO:0000256" key="7">
    <source>
        <dbReference type="ARBA" id="ARBA00022840"/>
    </source>
</evidence>
<sequence>MCESVSTVRESSIVELLQLPIERIHGVGSVRAKAFSALGVESVYDLLTYYPRRYIDRTRQSPLVEAALDQEILVLGLLSDVSSRRLRGGKVMVEAKLSDGHRRCKLVFFNQPWRQRQLESVREVAVFGKLQSFRSQFQMTNPIVDTVGDRTGVIVPIYPMSEKAHISTWDVHRAIKTVFSDPSFSIFDPVPKDVIERFNLLDRDSAYRYVHLAETLDQAKAARQRLIFDELFRLQLTLVARKARYLRESRGVTHEVSPYACKKAERVSLVGAFISSLPFPLTKAQERVVSEIARDMEGPAPMHRLVQGDVGSGKTLVALVSMLFSVQSGMQAALLAPTEVLAEQHFLSLSKYLKDFEVKDQSTYSLFQGSEKRISVGLLKGSLGAKRKSVVEGVRSGEIDIVVGTHALLSEGVSFRSLGLVVVDEQHRFGVDQRAVLRARDRQGEGRDPDTLVMTATPIPRTAAMTVYGDLDVSVVDQLPPGRTPIKTIWLSGDTKSAYEHLLEEVGAGGQGYVVCPLVEGSDKVVAKSAVMEFERLKEGPLRGVRVGLMHGQMSADEKDRVMEAFRCHEIDVLVATTVIEVGVDVPNATMMVIEDADRFGIAQLHQLRGRVGRGKKESFCYLLSNSDKSQAEERLRALERSTDGFFLAEKDLELRGEGTIFGTRQRGNNDLKLASLVRDRDMVPKTREVAEAVISSDPTLFRAPQLKEEIRELFKDEDVRYLFMG</sequence>
<keyword evidence="3 15" id="KW-0547">Nucleotide-binding</keyword>
<keyword evidence="4 15" id="KW-0227">DNA damage</keyword>
<evidence type="ECO:0000256" key="5">
    <source>
        <dbReference type="ARBA" id="ARBA00022801"/>
    </source>
</evidence>
<dbReference type="Gene3D" id="3.40.50.300">
    <property type="entry name" value="P-loop containing nucleotide triphosphate hydrolases"/>
    <property type="match status" value="2"/>
</dbReference>
<dbReference type="GO" id="GO:0006281">
    <property type="term" value="P:DNA repair"/>
    <property type="evidence" value="ECO:0007669"/>
    <property type="project" value="UniProtKB-UniRule"/>
</dbReference>
<dbReference type="STRING" id="1121881.SAMN02745225_01471"/>
<evidence type="ECO:0000256" key="4">
    <source>
        <dbReference type="ARBA" id="ARBA00022763"/>
    </source>
</evidence>
<comment type="function">
    <text evidence="15">Plays a critical role in recombination and DNA repair. Helps process Holliday junction intermediates to mature products by catalyzing branch migration. Has replication fork regression activity, unwinds stalled or blocked replication forks to make a HJ that can be resolved. Has a DNA unwinding activity characteristic of a DNA helicase with 3'-5' polarity.</text>
</comment>
<dbReference type="InterPro" id="IPR014001">
    <property type="entry name" value="Helicase_ATP-bd"/>
</dbReference>
<dbReference type="GO" id="GO:0003677">
    <property type="term" value="F:DNA binding"/>
    <property type="evidence" value="ECO:0007669"/>
    <property type="project" value="UniProtKB-KW"/>
</dbReference>
<dbReference type="InterPro" id="IPR033454">
    <property type="entry name" value="RecG_wedge"/>
</dbReference>
<dbReference type="SUPFAM" id="SSF52540">
    <property type="entry name" value="P-loop containing nucleoside triphosphate hydrolases"/>
    <property type="match status" value="2"/>
</dbReference>
<dbReference type="GO" id="GO:0006310">
    <property type="term" value="P:DNA recombination"/>
    <property type="evidence" value="ECO:0007669"/>
    <property type="project" value="UniProtKB-UniRule"/>
</dbReference>
<dbReference type="EMBL" id="FQUL01000020">
    <property type="protein sequence ID" value="SHE73774.1"/>
    <property type="molecule type" value="Genomic_DNA"/>
</dbReference>
<dbReference type="PANTHER" id="PTHR47964">
    <property type="entry name" value="ATP-DEPENDENT DNA HELICASE HOMOLOG RECG, CHLOROPLASTIC"/>
    <property type="match status" value="1"/>
</dbReference>
<keyword evidence="6 15" id="KW-0347">Helicase</keyword>
<comment type="similarity">
    <text evidence="1 15">Belongs to the helicase family. RecG subfamily.</text>
</comment>
<evidence type="ECO:0000256" key="10">
    <source>
        <dbReference type="ARBA" id="ARBA00023204"/>
    </source>
</evidence>
<dbReference type="SMART" id="SM00490">
    <property type="entry name" value="HELICc"/>
    <property type="match status" value="1"/>
</dbReference>
<keyword evidence="11" id="KW-0413">Isomerase</keyword>
<comment type="catalytic activity">
    <reaction evidence="12 15">
        <text>Couples ATP hydrolysis with the unwinding of duplex DNA by translocating in the 3'-5' direction.</text>
        <dbReference type="EC" id="5.6.2.4"/>
    </reaction>
</comment>
<dbReference type="EC" id="5.6.2.4" evidence="13 15"/>
<dbReference type="NCBIfam" id="NF008168">
    <property type="entry name" value="PRK10917.2-2"/>
    <property type="match status" value="1"/>
</dbReference>
<dbReference type="Pfam" id="PF19833">
    <property type="entry name" value="RecG_dom3_C"/>
    <property type="match status" value="1"/>
</dbReference>
<dbReference type="Pfam" id="PF17191">
    <property type="entry name" value="RecG_wedge"/>
    <property type="match status" value="1"/>
</dbReference>
<dbReference type="GO" id="GO:0005524">
    <property type="term" value="F:ATP binding"/>
    <property type="evidence" value="ECO:0007669"/>
    <property type="project" value="UniProtKB-KW"/>
</dbReference>
<dbReference type="GO" id="GO:0016887">
    <property type="term" value="F:ATP hydrolysis activity"/>
    <property type="evidence" value="ECO:0007669"/>
    <property type="project" value="RHEA"/>
</dbReference>
<dbReference type="SMART" id="SM00487">
    <property type="entry name" value="DEXDc"/>
    <property type="match status" value="1"/>
</dbReference>
<evidence type="ECO:0000256" key="15">
    <source>
        <dbReference type="RuleBase" id="RU363016"/>
    </source>
</evidence>
<evidence type="ECO:0000259" key="16">
    <source>
        <dbReference type="PROSITE" id="PS51192"/>
    </source>
</evidence>
<keyword evidence="9 15" id="KW-0233">DNA recombination</keyword>
<evidence type="ECO:0000313" key="19">
    <source>
        <dbReference type="Proteomes" id="UP000184295"/>
    </source>
</evidence>
<evidence type="ECO:0000259" key="17">
    <source>
        <dbReference type="PROSITE" id="PS51194"/>
    </source>
</evidence>
<comment type="catalytic activity">
    <reaction evidence="14 15">
        <text>ATP + H2O = ADP + phosphate + H(+)</text>
        <dbReference type="Rhea" id="RHEA:13065"/>
        <dbReference type="ChEBI" id="CHEBI:15377"/>
        <dbReference type="ChEBI" id="CHEBI:15378"/>
        <dbReference type="ChEBI" id="CHEBI:30616"/>
        <dbReference type="ChEBI" id="CHEBI:43474"/>
        <dbReference type="ChEBI" id="CHEBI:456216"/>
        <dbReference type="EC" id="5.6.2.4"/>
    </reaction>
</comment>
<dbReference type="GO" id="GO:0043138">
    <property type="term" value="F:3'-5' DNA helicase activity"/>
    <property type="evidence" value="ECO:0007669"/>
    <property type="project" value="UniProtKB-EC"/>
</dbReference>
<dbReference type="Gene3D" id="2.40.50.140">
    <property type="entry name" value="Nucleic acid-binding proteins"/>
    <property type="match status" value="1"/>
</dbReference>
<gene>
    <name evidence="18" type="ORF">SAMN02745225_01471</name>
</gene>
<keyword evidence="7 15" id="KW-0067">ATP-binding</keyword>
<keyword evidence="8" id="KW-0238">DNA-binding</keyword>
<evidence type="ECO:0000256" key="3">
    <source>
        <dbReference type="ARBA" id="ARBA00022741"/>
    </source>
</evidence>
<dbReference type="PROSITE" id="PS51192">
    <property type="entry name" value="HELICASE_ATP_BIND_1"/>
    <property type="match status" value="1"/>
</dbReference>
<dbReference type="InterPro" id="IPR012340">
    <property type="entry name" value="NA-bd_OB-fold"/>
</dbReference>
<dbReference type="Pfam" id="PF00271">
    <property type="entry name" value="Helicase_C"/>
    <property type="match status" value="1"/>
</dbReference>
<dbReference type="CDD" id="cd04488">
    <property type="entry name" value="RecG_wedge_OBF"/>
    <property type="match status" value="1"/>
</dbReference>
<evidence type="ECO:0000256" key="9">
    <source>
        <dbReference type="ARBA" id="ARBA00023172"/>
    </source>
</evidence>
<dbReference type="SUPFAM" id="SSF50249">
    <property type="entry name" value="Nucleic acid-binding proteins"/>
    <property type="match status" value="1"/>
</dbReference>
<evidence type="ECO:0000256" key="2">
    <source>
        <dbReference type="ARBA" id="ARBA00017846"/>
    </source>
</evidence>
<evidence type="ECO:0000256" key="1">
    <source>
        <dbReference type="ARBA" id="ARBA00007504"/>
    </source>
</evidence>
<protein>
    <recommendedName>
        <fullName evidence="2 15">ATP-dependent DNA helicase RecG</fullName>
        <ecNumber evidence="13 15">5.6.2.4</ecNumber>
    </recommendedName>
</protein>
<organism evidence="18 19">
    <name type="scientific">Ferrithrix thermotolerans DSM 19514</name>
    <dbReference type="NCBI Taxonomy" id="1121881"/>
    <lineage>
        <taxon>Bacteria</taxon>
        <taxon>Bacillati</taxon>
        <taxon>Actinomycetota</taxon>
        <taxon>Acidimicrobiia</taxon>
        <taxon>Acidimicrobiales</taxon>
        <taxon>Acidimicrobiaceae</taxon>
        <taxon>Ferrithrix</taxon>
    </lineage>
</organism>
<dbReference type="InterPro" id="IPR027417">
    <property type="entry name" value="P-loop_NTPase"/>
</dbReference>
<dbReference type="PANTHER" id="PTHR47964:SF1">
    <property type="entry name" value="ATP-DEPENDENT DNA HELICASE HOMOLOG RECG, CHLOROPLASTIC"/>
    <property type="match status" value="1"/>
</dbReference>
<dbReference type="AlphaFoldDB" id="A0A1M4VXH0"/>
<evidence type="ECO:0000256" key="8">
    <source>
        <dbReference type="ARBA" id="ARBA00023125"/>
    </source>
</evidence>